<gene>
    <name evidence="12" type="ORF">BGZ70_001205</name>
</gene>
<comment type="similarity">
    <text evidence="2">Belongs to the UVSSA family.</text>
</comment>
<dbReference type="OrthoDB" id="5594015at2759"/>
<evidence type="ECO:0000256" key="4">
    <source>
        <dbReference type="ARBA" id="ARBA00022723"/>
    </source>
</evidence>
<dbReference type="GO" id="GO:0000993">
    <property type="term" value="F:RNA polymerase II complex binding"/>
    <property type="evidence" value="ECO:0007669"/>
    <property type="project" value="TreeGrafter"/>
</dbReference>
<keyword evidence="4" id="KW-0479">Metal-binding</keyword>
<dbReference type="GO" id="GO:0008270">
    <property type="term" value="F:zinc ion binding"/>
    <property type="evidence" value="ECO:0007669"/>
    <property type="project" value="UniProtKB-KW"/>
</dbReference>
<evidence type="ECO:0000256" key="9">
    <source>
        <dbReference type="ARBA" id="ARBA00023204"/>
    </source>
</evidence>
<name>A0A9P6IWB3_MORAP</name>
<feature type="compositionally biased region" description="Basic and acidic residues" evidence="10">
    <location>
        <begin position="228"/>
        <end position="237"/>
    </location>
</feature>
<feature type="compositionally biased region" description="Low complexity" evidence="10">
    <location>
        <begin position="455"/>
        <end position="467"/>
    </location>
</feature>
<keyword evidence="7" id="KW-0862">Zinc</keyword>
<comment type="caution">
    <text evidence="12">The sequence shown here is derived from an EMBL/GenBank/DDBJ whole genome shotgun (WGS) entry which is preliminary data.</text>
</comment>
<feature type="compositionally biased region" description="Basic residues" evidence="10">
    <location>
        <begin position="396"/>
        <end position="405"/>
    </location>
</feature>
<keyword evidence="8" id="KW-0175">Coiled coil</keyword>
<dbReference type="InterPro" id="IPR018610">
    <property type="entry name" value="UVSSA"/>
</dbReference>
<feature type="compositionally biased region" description="Basic and acidic residues" evidence="10">
    <location>
        <begin position="701"/>
        <end position="726"/>
    </location>
</feature>
<feature type="domain" description="UV-stimulated scaffold protein A C-terminal" evidence="11">
    <location>
        <begin position="484"/>
        <end position="584"/>
    </location>
</feature>
<organism evidence="12 13">
    <name type="scientific">Mortierella alpina</name>
    <name type="common">Oleaginous fungus</name>
    <name type="synonym">Mortierella renispora</name>
    <dbReference type="NCBI Taxonomy" id="64518"/>
    <lineage>
        <taxon>Eukaryota</taxon>
        <taxon>Fungi</taxon>
        <taxon>Fungi incertae sedis</taxon>
        <taxon>Mucoromycota</taxon>
        <taxon>Mortierellomycotina</taxon>
        <taxon>Mortierellomycetes</taxon>
        <taxon>Mortierellales</taxon>
        <taxon>Mortierellaceae</taxon>
        <taxon>Mortierella</taxon>
    </lineage>
</organism>
<evidence type="ECO:0000256" key="7">
    <source>
        <dbReference type="ARBA" id="ARBA00022833"/>
    </source>
</evidence>
<feature type="region of interest" description="Disordered" evidence="10">
    <location>
        <begin position="615"/>
        <end position="639"/>
    </location>
</feature>
<dbReference type="Proteomes" id="UP000738359">
    <property type="component" value="Unassembled WGS sequence"/>
</dbReference>
<dbReference type="AlphaFoldDB" id="A0A9P6IWB3"/>
<dbReference type="EMBL" id="JAAAHY010001259">
    <property type="protein sequence ID" value="KAF9950840.1"/>
    <property type="molecule type" value="Genomic_DNA"/>
</dbReference>
<protein>
    <recommendedName>
        <fullName evidence="11">UV-stimulated scaffold protein A C-terminal domain-containing protein</fullName>
    </recommendedName>
</protein>
<dbReference type="GO" id="GO:0005694">
    <property type="term" value="C:chromosome"/>
    <property type="evidence" value="ECO:0007669"/>
    <property type="project" value="UniProtKB-SubCell"/>
</dbReference>
<evidence type="ECO:0000256" key="5">
    <source>
        <dbReference type="ARBA" id="ARBA00022763"/>
    </source>
</evidence>
<evidence type="ECO:0000256" key="8">
    <source>
        <dbReference type="ARBA" id="ARBA00023054"/>
    </source>
</evidence>
<dbReference type="InterPro" id="IPR049431">
    <property type="entry name" value="UVSSA_C"/>
</dbReference>
<keyword evidence="3" id="KW-0158">Chromosome</keyword>
<reference evidence="12" key="1">
    <citation type="journal article" date="2020" name="Fungal Divers.">
        <title>Resolving the Mortierellaceae phylogeny through synthesis of multi-gene phylogenetics and phylogenomics.</title>
        <authorList>
            <person name="Vandepol N."/>
            <person name="Liber J."/>
            <person name="Desiro A."/>
            <person name="Na H."/>
            <person name="Kennedy M."/>
            <person name="Barry K."/>
            <person name="Grigoriev I.V."/>
            <person name="Miller A.N."/>
            <person name="O'Donnell K."/>
            <person name="Stajich J.E."/>
            <person name="Bonito G."/>
        </authorList>
    </citation>
    <scope>NUCLEOTIDE SEQUENCE</scope>
    <source>
        <strain evidence="12">CK1249</strain>
    </source>
</reference>
<sequence length="726" mass="81963">MALNLEARQNLSDLIVNITKTGDLYLDADQVKQVKAICKRSDSNVKAAYELLMIQLQRKHAQIRYSSTQLIAEIFQRSHVFRELLVADYSIFLQLTVGIHQNKLPPPVVFAEKTKQLAISLTNEWNAKYGAVYKQIALGYEFLKYHLKVDFTNLVPVTDEARSAEQQAQEGMSKRLRRKRYEKAAAELDEKADDIQDNLRKMDSCFEILVPNIDDEGTLNAMFDAPEHTVEDDRELQQDQDLEGEEEGEGSNTEGTYLQHDPLGVRDNALGSNRYKLTISLDRDNVVDVHESEENAELFATLRECYRLIIKKHWPLVMHWLDVMMKVDQEPGESRAEYDRLLKLAIDLKKGVVEAKAKSEDLGINMDTMYGPHEQDSEEDDIEFEEVEVSASKSDRKGKRPKRNIRPAQAPRPSKNPVFAMHGAEILVDDPTYAGGTRIAPVRTVDSPLEEKQYSSSASGSRATSEAPSPPAEGGETRDDLLARAPVLPWDDDLAVWDKKEMAFNTSGLEFSHRFLGVGDGSNMVSQATLDRMKMRTRIYNPELPEVIKACRYPMSNGKLCMRRDLVRCPYHGPVVPRDEYGQIQRAPEEGGFVHEDDMLDDEQEADLIQRAIHAASSSTTSSGPNTRSSTRLPKSTSTWEDIEDDVHLALGLEKIEPKRKRGQGSSASSKKKKPPSALVNISKPADSSRSRLLKHMSSKATKDSLDQDRRGEKADLNRDSRLHQW</sequence>
<evidence type="ECO:0000256" key="2">
    <source>
        <dbReference type="ARBA" id="ARBA00009240"/>
    </source>
</evidence>
<feature type="region of interest" description="Disordered" evidence="10">
    <location>
        <begin position="439"/>
        <end position="477"/>
    </location>
</feature>
<evidence type="ECO:0000313" key="13">
    <source>
        <dbReference type="Proteomes" id="UP000738359"/>
    </source>
</evidence>
<evidence type="ECO:0000256" key="6">
    <source>
        <dbReference type="ARBA" id="ARBA00022771"/>
    </source>
</evidence>
<evidence type="ECO:0000313" key="12">
    <source>
        <dbReference type="EMBL" id="KAF9950840.1"/>
    </source>
</evidence>
<dbReference type="GO" id="GO:0006283">
    <property type="term" value="P:transcription-coupled nucleotide-excision repair"/>
    <property type="evidence" value="ECO:0007669"/>
    <property type="project" value="TreeGrafter"/>
</dbReference>
<comment type="subcellular location">
    <subcellularLocation>
        <location evidence="1">Chromosome</location>
    </subcellularLocation>
</comment>
<keyword evidence="13" id="KW-1185">Reference proteome</keyword>
<feature type="region of interest" description="Disordered" evidence="10">
    <location>
        <begin position="364"/>
        <end position="418"/>
    </location>
</feature>
<feature type="compositionally biased region" description="Acidic residues" evidence="10">
    <location>
        <begin position="238"/>
        <end position="249"/>
    </location>
</feature>
<feature type="compositionally biased region" description="Acidic residues" evidence="10">
    <location>
        <begin position="376"/>
        <end position="388"/>
    </location>
</feature>
<evidence type="ECO:0000259" key="11">
    <source>
        <dbReference type="Pfam" id="PF09740"/>
    </source>
</evidence>
<keyword evidence="5" id="KW-0227">DNA damage</keyword>
<keyword evidence="9" id="KW-0234">DNA repair</keyword>
<keyword evidence="6" id="KW-0863">Zinc-finger</keyword>
<dbReference type="InterPro" id="IPR049408">
    <property type="entry name" value="UVSSA_N_a-solenoid_rpt"/>
</dbReference>
<dbReference type="PANTHER" id="PTHR28670">
    <property type="entry name" value="UV-STIMULATED SCAFFOLD PROTEIN A"/>
    <property type="match status" value="1"/>
</dbReference>
<feature type="region of interest" description="Disordered" evidence="10">
    <location>
        <begin position="228"/>
        <end position="263"/>
    </location>
</feature>
<proteinExistence type="inferred from homology"/>
<dbReference type="PANTHER" id="PTHR28670:SF1">
    <property type="entry name" value="UV-STIMULATED SCAFFOLD PROTEIN A"/>
    <property type="match status" value="1"/>
</dbReference>
<accession>A0A9P6IWB3</accession>
<dbReference type="GO" id="GO:0009411">
    <property type="term" value="P:response to UV"/>
    <property type="evidence" value="ECO:0007669"/>
    <property type="project" value="InterPro"/>
</dbReference>
<evidence type="ECO:0000256" key="1">
    <source>
        <dbReference type="ARBA" id="ARBA00004286"/>
    </source>
</evidence>
<feature type="compositionally biased region" description="Low complexity" evidence="10">
    <location>
        <begin position="617"/>
        <end position="631"/>
    </location>
</feature>
<feature type="region of interest" description="Disordered" evidence="10">
    <location>
        <begin position="652"/>
        <end position="726"/>
    </location>
</feature>
<evidence type="ECO:0000256" key="10">
    <source>
        <dbReference type="SAM" id="MobiDB-lite"/>
    </source>
</evidence>
<dbReference type="Pfam" id="PF20867">
    <property type="entry name" value="UVSSA_N"/>
    <property type="match status" value="1"/>
</dbReference>
<dbReference type="Pfam" id="PF09740">
    <property type="entry name" value="DUF2043"/>
    <property type="match status" value="1"/>
</dbReference>
<evidence type="ECO:0000256" key="3">
    <source>
        <dbReference type="ARBA" id="ARBA00022454"/>
    </source>
</evidence>